<proteinExistence type="predicted"/>
<protein>
    <submittedName>
        <fullName evidence="1">Phosphogluconate</fullName>
        <ecNumber evidence="1">1.1.1.44</ecNumber>
    </submittedName>
</protein>
<evidence type="ECO:0000313" key="1">
    <source>
        <dbReference type="EMBL" id="JAS00617.1"/>
    </source>
</evidence>
<accession>A0A170Z6C4</accession>
<reference evidence="1" key="1">
    <citation type="submission" date="2016-04" db="EMBL/GenBank/DDBJ databases">
        <authorList>
            <person name="Calderon-Fernandez G.M.Sr."/>
        </authorList>
    </citation>
    <scope>NUCLEOTIDE SEQUENCE</scope>
    <source>
        <strain evidence="1">Int1</strain>
        <tissue evidence="1">Integument</tissue>
    </source>
</reference>
<dbReference type="EMBL" id="GEMB01002572">
    <property type="protein sequence ID" value="JAS00617.1"/>
    <property type="molecule type" value="Transcribed_RNA"/>
</dbReference>
<sequence>MTENLWLIKFAIVLDKKERVKWTAITALDLGVPVTLIGESVFCEMFIFACEGTS</sequence>
<reference evidence="1" key="2">
    <citation type="journal article" date="2017" name="J. Med. Entomol.">
        <title>Transcriptome Analysis of the Triatoma infestans (Hemiptera: Reduviidae) Integument.</title>
        <authorList>
            <person name="Calderon-Fernandez G.M."/>
            <person name="Moriconi D.E."/>
            <person name="Dulbecco A.B."/>
            <person name="Juarez M.P."/>
        </authorList>
    </citation>
    <scope>NUCLEOTIDE SEQUENCE</scope>
    <source>
        <strain evidence="1">Int1</strain>
        <tissue evidence="1">Integument</tissue>
    </source>
</reference>
<keyword evidence="1" id="KW-0560">Oxidoreductase</keyword>
<dbReference type="AlphaFoldDB" id="A0A170Z6C4"/>
<dbReference type="EC" id="1.1.1.44" evidence="1"/>
<organism evidence="1">
    <name type="scientific">Triatoma infestans</name>
    <name type="common">Assassin bug</name>
    <dbReference type="NCBI Taxonomy" id="30076"/>
    <lineage>
        <taxon>Eukaryota</taxon>
        <taxon>Metazoa</taxon>
        <taxon>Ecdysozoa</taxon>
        <taxon>Arthropoda</taxon>
        <taxon>Hexapoda</taxon>
        <taxon>Insecta</taxon>
        <taxon>Pterygota</taxon>
        <taxon>Neoptera</taxon>
        <taxon>Paraneoptera</taxon>
        <taxon>Hemiptera</taxon>
        <taxon>Heteroptera</taxon>
        <taxon>Panheteroptera</taxon>
        <taxon>Cimicomorpha</taxon>
        <taxon>Reduviidae</taxon>
        <taxon>Triatominae</taxon>
        <taxon>Triatoma</taxon>
    </lineage>
</organism>
<name>A0A170Z6C4_TRIIF</name>
<dbReference type="GO" id="GO:0004616">
    <property type="term" value="F:phosphogluconate dehydrogenase (decarboxylating) activity"/>
    <property type="evidence" value="ECO:0007669"/>
    <property type="project" value="UniProtKB-EC"/>
</dbReference>